<feature type="transmembrane region" description="Helical" evidence="1">
    <location>
        <begin position="299"/>
        <end position="319"/>
    </location>
</feature>
<reference evidence="2 3" key="1">
    <citation type="journal article" date="2015" name="Appl. Environ. Microbiol.">
        <title>Nanoarchaeota, Their Sulfolobales Host, and Nanoarchaeota Virus Distribution across Yellowstone National Park Hot Springs.</title>
        <authorList>
            <person name="Munson-McGee J.H."/>
            <person name="Field E.K."/>
            <person name="Bateson M."/>
            <person name="Rooney C."/>
            <person name="Stepanauskas R."/>
            <person name="Young M.J."/>
        </authorList>
    </citation>
    <scope>NUCLEOTIDE SEQUENCE [LARGE SCALE GENOMIC DNA]</scope>
    <source>
        <strain evidence="2">SCGC AC-742_N10</strain>
    </source>
</reference>
<dbReference type="EMBL" id="QEFD01000064">
    <property type="protein sequence ID" value="PVU76831.1"/>
    <property type="molecule type" value="Genomic_DNA"/>
</dbReference>
<dbReference type="Proteomes" id="UP000245638">
    <property type="component" value="Unassembled WGS sequence"/>
</dbReference>
<keyword evidence="1" id="KW-0812">Transmembrane</keyword>
<comment type="caution">
    <text evidence="2">The sequence shown here is derived from an EMBL/GenBank/DDBJ whole genome shotgun (WGS) entry which is preliminary data.</text>
</comment>
<protein>
    <submittedName>
        <fullName evidence="2">Uncharacterized protein</fullName>
    </submittedName>
</protein>
<sequence length="436" mass="49313">MLLSGKVPLSSLLIIHPTLGSEFFSAIFSKVTSIYPISFEPLIIPAVGSISVLIIYLMVRDFGVKVAFLSSTFLALFFGEALIDASVKNGVYGEPLFLLAIWLMMRRKSGLKEYFLLFLISLSLIPVYFYFTGFLFLIALFFTLYDRDWKKFISVSLPLLILFPHLSTIIRPIYLLALGVYIAFYFLTIFLLKFYVKGYVISGLIVVLVILSLFVKLPYATVFPLYFLPFAVPYIVGFYYINEKKLTYVNLFLSSLLVVLLFSVLIKTSLSFYIAYRVMDYISIPLAMLFGLGGVRTKLIPFILLILATSNFFAIFATVNLQLPYTGGTTEVYTQPEFFAVSFISCNNVLAEVSTCVKFQFLFQYFGQSVDRYSAYCYLVGKAPPPTLFLLTPSLSQGYVLNYNENLPNPVPANYEEKLNNVSLIFNDGAVQLYMG</sequence>
<feature type="transmembrane region" description="Helical" evidence="1">
    <location>
        <begin position="247"/>
        <end position="266"/>
    </location>
</feature>
<keyword evidence="1" id="KW-1133">Transmembrane helix</keyword>
<dbReference type="AlphaFoldDB" id="A0A2T9X9V6"/>
<organism evidence="2 3">
    <name type="scientific">Acidianus hospitalis</name>
    <dbReference type="NCBI Taxonomy" id="563177"/>
    <lineage>
        <taxon>Archaea</taxon>
        <taxon>Thermoproteota</taxon>
        <taxon>Thermoprotei</taxon>
        <taxon>Sulfolobales</taxon>
        <taxon>Sulfolobaceae</taxon>
        <taxon>Acidianus</taxon>
    </lineage>
</organism>
<accession>A0A2T9X9V6</accession>
<gene>
    <name evidence="2" type="ORF">DDW13_02110</name>
</gene>
<proteinExistence type="predicted"/>
<feature type="transmembrane region" description="Helical" evidence="1">
    <location>
        <begin position="222"/>
        <end position="241"/>
    </location>
</feature>
<evidence type="ECO:0000313" key="2">
    <source>
        <dbReference type="EMBL" id="PVU76831.1"/>
    </source>
</evidence>
<feature type="transmembrane region" description="Helical" evidence="1">
    <location>
        <begin position="117"/>
        <end position="143"/>
    </location>
</feature>
<feature type="transmembrane region" description="Helical" evidence="1">
    <location>
        <begin position="198"/>
        <end position="215"/>
    </location>
</feature>
<keyword evidence="1" id="KW-0472">Membrane</keyword>
<feature type="transmembrane region" description="Helical" evidence="1">
    <location>
        <begin position="173"/>
        <end position="192"/>
    </location>
</feature>
<feature type="transmembrane region" description="Helical" evidence="1">
    <location>
        <begin position="36"/>
        <end position="59"/>
    </location>
</feature>
<evidence type="ECO:0000313" key="3">
    <source>
        <dbReference type="Proteomes" id="UP000245638"/>
    </source>
</evidence>
<name>A0A2T9X9V6_9CREN</name>
<feature type="transmembrane region" description="Helical" evidence="1">
    <location>
        <begin position="273"/>
        <end position="293"/>
    </location>
</feature>
<evidence type="ECO:0000256" key="1">
    <source>
        <dbReference type="SAM" id="Phobius"/>
    </source>
</evidence>